<dbReference type="InterPro" id="IPR051540">
    <property type="entry name" value="S-2-haloacid_dehalogenase"/>
</dbReference>
<name>A0A3N1XZH7_9FIRM</name>
<gene>
    <name evidence="2" type="ORF">EDD66_102306</name>
</gene>
<dbReference type="EMBL" id="RJVG01000002">
    <property type="protein sequence ID" value="ROR30652.1"/>
    <property type="molecule type" value="Genomic_DNA"/>
</dbReference>
<accession>A0A3N1XZH7</accession>
<protein>
    <submittedName>
        <fullName evidence="2">Phosphoglycolate phosphatase-like HAD superfamily hydrolase</fullName>
    </submittedName>
</protein>
<dbReference type="Proteomes" id="UP000273083">
    <property type="component" value="Unassembled WGS sequence"/>
</dbReference>
<organism evidence="2 3">
    <name type="scientific">Mobilisporobacter senegalensis</name>
    <dbReference type="NCBI Taxonomy" id="1329262"/>
    <lineage>
        <taxon>Bacteria</taxon>
        <taxon>Bacillati</taxon>
        <taxon>Bacillota</taxon>
        <taxon>Clostridia</taxon>
        <taxon>Lachnospirales</taxon>
        <taxon>Lachnospiraceae</taxon>
        <taxon>Mobilisporobacter</taxon>
    </lineage>
</organism>
<evidence type="ECO:0000313" key="2">
    <source>
        <dbReference type="EMBL" id="ROR30652.1"/>
    </source>
</evidence>
<reference evidence="2 3" key="1">
    <citation type="submission" date="2018-11" db="EMBL/GenBank/DDBJ databases">
        <title>Genomic Encyclopedia of Type Strains, Phase IV (KMG-IV): sequencing the most valuable type-strain genomes for metagenomic binning, comparative biology and taxonomic classification.</title>
        <authorList>
            <person name="Goeker M."/>
        </authorList>
    </citation>
    <scope>NUCLEOTIDE SEQUENCE [LARGE SCALE GENOMIC DNA]</scope>
    <source>
        <strain evidence="2 3">DSM 26537</strain>
    </source>
</reference>
<sequence>MNTIFFDLDGTLLPMDQDKFVEIYFQALAQKCIPLGFRPEDLIKGIWAGTRAMIENDGTLKNEERFWDTFSAFFGEDVRKLEPEFEQFYKNEFNLAKEAAAPTPYANECVQILKEKGYKLILSTNPIFPQVATYQRMEWAGISPEDFDLITTYENSVYCKPNLNYYKDILNTIGKEAHECMMVGNDVKEDMCTKELGMDTYLLTDCLISDGESDFSYYKSGNFKDLIKLVKGLPNIL</sequence>
<dbReference type="SFLD" id="SFLDS00003">
    <property type="entry name" value="Haloacid_Dehalogenase"/>
    <property type="match status" value="1"/>
</dbReference>
<dbReference type="Pfam" id="PF00702">
    <property type="entry name" value="Hydrolase"/>
    <property type="match status" value="1"/>
</dbReference>
<dbReference type="InterPro" id="IPR023198">
    <property type="entry name" value="PGP-like_dom2"/>
</dbReference>
<dbReference type="PANTHER" id="PTHR43316:SF3">
    <property type="entry name" value="HALOACID DEHALOGENASE, TYPE II (AFU_ORTHOLOGUE AFUA_2G07750)-RELATED"/>
    <property type="match status" value="1"/>
</dbReference>
<evidence type="ECO:0000256" key="1">
    <source>
        <dbReference type="ARBA" id="ARBA00022801"/>
    </source>
</evidence>
<dbReference type="SUPFAM" id="SSF56784">
    <property type="entry name" value="HAD-like"/>
    <property type="match status" value="1"/>
</dbReference>
<dbReference type="GO" id="GO:0016787">
    <property type="term" value="F:hydrolase activity"/>
    <property type="evidence" value="ECO:0007669"/>
    <property type="project" value="UniProtKB-KW"/>
</dbReference>
<proteinExistence type="predicted"/>
<dbReference type="InterPro" id="IPR023214">
    <property type="entry name" value="HAD_sf"/>
</dbReference>
<dbReference type="Gene3D" id="1.10.150.240">
    <property type="entry name" value="Putative phosphatase, domain 2"/>
    <property type="match status" value="1"/>
</dbReference>
<comment type="caution">
    <text evidence="2">The sequence shown here is derived from an EMBL/GenBank/DDBJ whole genome shotgun (WGS) entry which is preliminary data.</text>
</comment>
<keyword evidence="3" id="KW-1185">Reference proteome</keyword>
<dbReference type="Gene3D" id="3.40.50.1000">
    <property type="entry name" value="HAD superfamily/HAD-like"/>
    <property type="match status" value="1"/>
</dbReference>
<dbReference type="RefSeq" id="WP_170164251.1">
    <property type="nucleotide sequence ID" value="NZ_RJVG01000002.1"/>
</dbReference>
<dbReference type="AlphaFoldDB" id="A0A3N1XZH7"/>
<dbReference type="SFLD" id="SFLDG01129">
    <property type="entry name" value="C1.5:_HAD__Beta-PGM__Phosphata"/>
    <property type="match status" value="1"/>
</dbReference>
<evidence type="ECO:0000313" key="3">
    <source>
        <dbReference type="Proteomes" id="UP000273083"/>
    </source>
</evidence>
<dbReference type="PANTHER" id="PTHR43316">
    <property type="entry name" value="HYDROLASE, HALOACID DELAHOGENASE-RELATED"/>
    <property type="match status" value="1"/>
</dbReference>
<dbReference type="InterPro" id="IPR036412">
    <property type="entry name" value="HAD-like_sf"/>
</dbReference>
<keyword evidence="1 2" id="KW-0378">Hydrolase</keyword>